<gene>
    <name evidence="1" type="ORF">PCOR1329_LOCUS38484</name>
</gene>
<evidence type="ECO:0000313" key="2">
    <source>
        <dbReference type="Proteomes" id="UP001189429"/>
    </source>
</evidence>
<dbReference type="Proteomes" id="UP001189429">
    <property type="component" value="Unassembled WGS sequence"/>
</dbReference>
<comment type="caution">
    <text evidence="1">The sequence shown here is derived from an EMBL/GenBank/DDBJ whole genome shotgun (WGS) entry which is preliminary data.</text>
</comment>
<feature type="non-terminal residue" evidence="1">
    <location>
        <position position="1"/>
    </location>
</feature>
<keyword evidence="2" id="KW-1185">Reference proteome</keyword>
<sequence>VSFDSAWLEGNAGWPEARNYGRSMGFLQPAPAAFPAETARLFSANNGLACDGDSARRAEKMIWPEVEPGPPPADKCASLDIVDLRGSRMRELFPRPMATRAPLDSVAQQPAGRVLAEPDSLLPLARGLLERGL</sequence>
<accession>A0ABN9TF84</accession>
<dbReference type="EMBL" id="CAUYUJ010014660">
    <property type="protein sequence ID" value="CAK0844392.1"/>
    <property type="molecule type" value="Genomic_DNA"/>
</dbReference>
<reference evidence="1" key="1">
    <citation type="submission" date="2023-10" db="EMBL/GenBank/DDBJ databases">
        <authorList>
            <person name="Chen Y."/>
            <person name="Shah S."/>
            <person name="Dougan E. K."/>
            <person name="Thang M."/>
            <person name="Chan C."/>
        </authorList>
    </citation>
    <scope>NUCLEOTIDE SEQUENCE [LARGE SCALE GENOMIC DNA]</scope>
</reference>
<organism evidence="1 2">
    <name type="scientific">Prorocentrum cordatum</name>
    <dbReference type="NCBI Taxonomy" id="2364126"/>
    <lineage>
        <taxon>Eukaryota</taxon>
        <taxon>Sar</taxon>
        <taxon>Alveolata</taxon>
        <taxon>Dinophyceae</taxon>
        <taxon>Prorocentrales</taxon>
        <taxon>Prorocentraceae</taxon>
        <taxon>Prorocentrum</taxon>
    </lineage>
</organism>
<feature type="non-terminal residue" evidence="1">
    <location>
        <position position="133"/>
    </location>
</feature>
<evidence type="ECO:0000313" key="1">
    <source>
        <dbReference type="EMBL" id="CAK0844392.1"/>
    </source>
</evidence>
<proteinExistence type="predicted"/>
<protein>
    <submittedName>
        <fullName evidence="1">Uncharacterized protein</fullName>
    </submittedName>
</protein>
<name>A0ABN9TF84_9DINO</name>